<feature type="compositionally biased region" description="Polar residues" evidence="3">
    <location>
        <begin position="750"/>
        <end position="759"/>
    </location>
</feature>
<feature type="domain" description="EF-hand" evidence="5">
    <location>
        <begin position="170"/>
        <end position="205"/>
    </location>
</feature>
<dbReference type="Pfam" id="PF12763">
    <property type="entry name" value="EH"/>
    <property type="match status" value="3"/>
</dbReference>
<dbReference type="Proteomes" id="UP000694843">
    <property type="component" value="Unplaced"/>
</dbReference>
<keyword evidence="2" id="KW-0175">Coiled coil</keyword>
<organism evidence="6 7">
    <name type="scientific">Hyalella azteca</name>
    <name type="common">Amphipod</name>
    <dbReference type="NCBI Taxonomy" id="294128"/>
    <lineage>
        <taxon>Eukaryota</taxon>
        <taxon>Metazoa</taxon>
        <taxon>Ecdysozoa</taxon>
        <taxon>Arthropoda</taxon>
        <taxon>Crustacea</taxon>
        <taxon>Multicrustacea</taxon>
        <taxon>Malacostraca</taxon>
        <taxon>Eumalacostraca</taxon>
        <taxon>Peracarida</taxon>
        <taxon>Amphipoda</taxon>
        <taxon>Senticaudata</taxon>
        <taxon>Talitrida</taxon>
        <taxon>Talitroidea</taxon>
        <taxon>Hyalellidae</taxon>
        <taxon>Hyalella</taxon>
    </lineage>
</organism>
<dbReference type="Gene3D" id="1.20.5.170">
    <property type="match status" value="1"/>
</dbReference>
<accession>A0A8B7NF31</accession>
<dbReference type="Gene3D" id="1.10.238.10">
    <property type="entry name" value="EF-hand"/>
    <property type="match status" value="3"/>
</dbReference>
<dbReference type="GO" id="GO:0006897">
    <property type="term" value="P:endocytosis"/>
    <property type="evidence" value="ECO:0007669"/>
    <property type="project" value="TreeGrafter"/>
</dbReference>
<feature type="compositionally biased region" description="Low complexity" evidence="3">
    <location>
        <begin position="1199"/>
        <end position="1230"/>
    </location>
</feature>
<feature type="compositionally biased region" description="Basic and acidic residues" evidence="3">
    <location>
        <begin position="842"/>
        <end position="855"/>
    </location>
</feature>
<evidence type="ECO:0000313" key="7">
    <source>
        <dbReference type="RefSeq" id="XP_018012232.1"/>
    </source>
</evidence>
<dbReference type="GO" id="GO:0005886">
    <property type="term" value="C:plasma membrane"/>
    <property type="evidence" value="ECO:0007669"/>
    <property type="project" value="TreeGrafter"/>
</dbReference>
<evidence type="ECO:0000256" key="3">
    <source>
        <dbReference type="SAM" id="MobiDB-lite"/>
    </source>
</evidence>
<dbReference type="InterPro" id="IPR011992">
    <property type="entry name" value="EF-hand-dom_pair"/>
</dbReference>
<keyword evidence="1" id="KW-0106">Calcium</keyword>
<dbReference type="PROSITE" id="PS50222">
    <property type="entry name" value="EF_HAND_2"/>
    <property type="match status" value="2"/>
</dbReference>
<feature type="region of interest" description="Disordered" evidence="3">
    <location>
        <begin position="978"/>
        <end position="1007"/>
    </location>
</feature>
<evidence type="ECO:0000256" key="1">
    <source>
        <dbReference type="ARBA" id="ARBA00022837"/>
    </source>
</evidence>
<dbReference type="KEGG" id="hazt:108669416"/>
<dbReference type="InterPro" id="IPR018247">
    <property type="entry name" value="EF_Hand_1_Ca_BS"/>
</dbReference>
<feature type="region of interest" description="Disordered" evidence="3">
    <location>
        <begin position="1199"/>
        <end position="1277"/>
    </location>
</feature>
<dbReference type="PROSITE" id="PS00018">
    <property type="entry name" value="EF_HAND_1"/>
    <property type="match status" value="2"/>
</dbReference>
<dbReference type="PANTHER" id="PTHR11216:SF174">
    <property type="entry name" value="GH06923P"/>
    <property type="match status" value="1"/>
</dbReference>
<evidence type="ECO:0000313" key="6">
    <source>
        <dbReference type="Proteomes" id="UP000694843"/>
    </source>
</evidence>
<feature type="compositionally biased region" description="Polar residues" evidence="3">
    <location>
        <begin position="689"/>
        <end position="704"/>
    </location>
</feature>
<feature type="coiled-coil region" evidence="2">
    <location>
        <begin position="386"/>
        <end position="525"/>
    </location>
</feature>
<feature type="compositionally biased region" description="Basic and acidic residues" evidence="3">
    <location>
        <begin position="1241"/>
        <end position="1255"/>
    </location>
</feature>
<proteinExistence type="predicted"/>
<dbReference type="GO" id="GO:0005509">
    <property type="term" value="F:calcium ion binding"/>
    <property type="evidence" value="ECO:0007669"/>
    <property type="project" value="InterPro"/>
</dbReference>
<name>A0A8B7NF31_HYAAZ</name>
<protein>
    <submittedName>
        <fullName evidence="7">Epidermal growth factor receptor substrate 15-like 1 isoform X1</fullName>
    </submittedName>
</protein>
<dbReference type="SMART" id="SM00027">
    <property type="entry name" value="EH"/>
    <property type="match status" value="3"/>
</dbReference>
<feature type="compositionally biased region" description="Polar residues" evidence="3">
    <location>
        <begin position="613"/>
        <end position="622"/>
    </location>
</feature>
<feature type="region of interest" description="Disordered" evidence="3">
    <location>
        <begin position="99"/>
        <end position="128"/>
    </location>
</feature>
<feature type="domain" description="EH" evidence="4">
    <location>
        <begin position="266"/>
        <end position="355"/>
    </location>
</feature>
<gene>
    <name evidence="7" type="primary">LOC108669416</name>
</gene>
<feature type="region of interest" description="Disordered" evidence="3">
    <location>
        <begin position="591"/>
        <end position="774"/>
    </location>
</feature>
<dbReference type="GO" id="GO:0016197">
    <property type="term" value="P:endosomal transport"/>
    <property type="evidence" value="ECO:0007669"/>
    <property type="project" value="TreeGrafter"/>
</dbReference>
<dbReference type="SMART" id="SM00054">
    <property type="entry name" value="EFh"/>
    <property type="match status" value="2"/>
</dbReference>
<dbReference type="PROSITE" id="PS50031">
    <property type="entry name" value="EH"/>
    <property type="match status" value="3"/>
</dbReference>
<feature type="compositionally biased region" description="Pro residues" evidence="3">
    <location>
        <begin position="708"/>
        <end position="746"/>
    </location>
</feature>
<dbReference type="AlphaFoldDB" id="A0A8B7NF31"/>
<dbReference type="InterPro" id="IPR002048">
    <property type="entry name" value="EF_hand_dom"/>
</dbReference>
<feature type="domain" description="EH" evidence="4">
    <location>
        <begin position="14"/>
        <end position="103"/>
    </location>
</feature>
<dbReference type="GeneID" id="108669416"/>
<dbReference type="PANTHER" id="PTHR11216">
    <property type="entry name" value="EH DOMAIN"/>
    <property type="match status" value="1"/>
</dbReference>
<dbReference type="SUPFAM" id="SSF47473">
    <property type="entry name" value="EF-hand"/>
    <property type="match status" value="3"/>
</dbReference>
<feature type="domain" description="EH" evidence="4">
    <location>
        <begin position="138"/>
        <end position="227"/>
    </location>
</feature>
<feature type="compositionally biased region" description="Polar residues" evidence="3">
    <location>
        <begin position="658"/>
        <end position="674"/>
    </location>
</feature>
<evidence type="ECO:0000256" key="2">
    <source>
        <dbReference type="SAM" id="Coils"/>
    </source>
</evidence>
<feature type="compositionally biased region" description="Low complexity" evidence="3">
    <location>
        <begin position="860"/>
        <end position="873"/>
    </location>
</feature>
<dbReference type="CTD" id="37961"/>
<feature type="region of interest" description="Disordered" evidence="3">
    <location>
        <begin position="837"/>
        <end position="886"/>
    </location>
</feature>
<dbReference type="OrthoDB" id="524326at2759"/>
<feature type="domain" description="EF-hand" evidence="5">
    <location>
        <begin position="265"/>
        <end position="300"/>
    </location>
</feature>
<reference evidence="7" key="1">
    <citation type="submission" date="2025-08" db="UniProtKB">
        <authorList>
            <consortium name="RefSeq"/>
        </authorList>
    </citation>
    <scope>IDENTIFICATION</scope>
    <source>
        <tissue evidence="7">Whole organism</tissue>
    </source>
</reference>
<evidence type="ECO:0000259" key="4">
    <source>
        <dbReference type="PROSITE" id="PS50031"/>
    </source>
</evidence>
<sequence>MASLPSPSQVAGEHIRPFETWYRRLDPAGTGIIQAGPAAQFLKKSGLDDDSLSKIWDLSDPNGKGYLDRIGLFVSLKLIALAQNKREVSLSNLMMALPPPNMGDAPPHPPPPHPPSHPPPPATVTPPNPALWTITAADRARYDQIFSSLGPSANKIHGNKVRGVMMNSKLPTDVLGKIWDLSDMDRDGSLDRAEFSIAMHLIYKCLENHPLPVGGLPPEMISSARRALGGTGPVPAPLAPPAPVQPQQTTLVTGPPKAPWVVSAADRTRYDVMFQNADVDKDGFVSGHEIKGIFLQSGLPQMVLAHIWNICDMKQTGKLTSEQFALAMWLIQQKLAGNDPPPQLTSEMIPPSMRPDQNQPSNVDLLGGISSTKVLAAKPQYSNPELQAVADEIDQVNADKLKLECEIQQKEATLRLKNNEIKNLQTELETLSATFKQLEHQKEVAQKRLDDLAVQERATAEELRHLNSQVAALEEEVAKLRVQVEEQEASLLEQEEEVLGKKRQLDDLRKEETTLEQSIADINKKLERLGNCYLKTNDQVIQLREKVDGIAEVELQLTETLNKYEAAIHASDASALSETCLMDPRPAFCTDPLYDHTDPTPTTSPTPPPQESPVRTQPQQNGIAGPQHNDVTATSKAKDTSFVGGHDPFASAFGGNTGHNDPFSSWDQKNSTQPAPSPAPNDPFGGDAFSNSQTGDLKSENNLAVHSGPPPRPESPSPALPPKKGKQPPPRPAPPKKGPAHPPPPKMASSAINSNNNPTDDAWGDSAKVNDTGDGFADFAAFADFDSKFSRGRADGFASAFDSGSKSTRPAFKTTFEDDFSAPWSSKQSAAALEELAFDSGKSSEKINGNRDPFETSHWSNGSTDSKSASGSSPWLDDYPSRDERSKFSSLSSASFASKDAFFDNFGSSNQVFNTSSSVKNNASLTAKSNGAGANAFSDANFGAGFGGSGDSDLGAITPSEDPFGVVDPFKDVTINEDDKFSWDDEPDPFVTDGGFEGGHASSHELVGKEDPFSVSFDANKNVIESETENKKSITRDPIDVSKLFSGLSLGVADTSYGGRSKSVLDDPVANVFAKQQNLPVRSKTALAEPFIDLNSFDPLAPSGSSPKKNTWISNEDLINENFGSSSSLRKSKGDSFGLSSTASNFNFNPVITASKLDFNNAFSDQLDFNNSFGSNITQKRMYTDLSSAADRSSVTSSQAFESKSSSPFPSSSGATFSSNSARSSGGALSESEQLSWAARESLRLEEENKRREEQENSDLQRAIALSAASAPKTLSS</sequence>
<dbReference type="RefSeq" id="XP_018012232.1">
    <property type="nucleotide sequence ID" value="XM_018156743.2"/>
</dbReference>
<dbReference type="GO" id="GO:0005737">
    <property type="term" value="C:cytoplasm"/>
    <property type="evidence" value="ECO:0007669"/>
    <property type="project" value="TreeGrafter"/>
</dbReference>
<evidence type="ECO:0000259" key="5">
    <source>
        <dbReference type="PROSITE" id="PS50222"/>
    </source>
</evidence>
<feature type="compositionally biased region" description="Pro residues" evidence="3">
    <location>
        <begin position="602"/>
        <end position="611"/>
    </location>
</feature>
<dbReference type="CDD" id="cd00052">
    <property type="entry name" value="EH"/>
    <property type="match status" value="3"/>
</dbReference>
<keyword evidence="6" id="KW-1185">Reference proteome</keyword>
<dbReference type="InterPro" id="IPR000261">
    <property type="entry name" value="EH_dom"/>
</dbReference>